<evidence type="ECO:0000259" key="2">
    <source>
        <dbReference type="Pfam" id="PF04773"/>
    </source>
</evidence>
<keyword evidence="1" id="KW-0472">Membrane</keyword>
<name>A3ZQE5_9BACT</name>
<keyword evidence="1" id="KW-1133">Transmembrane helix</keyword>
<reference evidence="3 4" key="1">
    <citation type="submission" date="2006-02" db="EMBL/GenBank/DDBJ databases">
        <authorList>
            <person name="Amann R."/>
            <person name="Ferriera S."/>
            <person name="Johnson J."/>
            <person name="Kravitz S."/>
            <person name="Halpern A."/>
            <person name="Remington K."/>
            <person name="Beeson K."/>
            <person name="Tran B."/>
            <person name="Rogers Y.-H."/>
            <person name="Friedman R."/>
            <person name="Venter J.C."/>
        </authorList>
    </citation>
    <scope>NUCLEOTIDE SEQUENCE [LARGE SCALE GENOMIC DNA]</scope>
    <source>
        <strain evidence="3 4">DSM 3645</strain>
    </source>
</reference>
<keyword evidence="1" id="KW-0812">Transmembrane</keyword>
<dbReference type="InterPro" id="IPR012373">
    <property type="entry name" value="Ferrdict_sens_TM"/>
</dbReference>
<dbReference type="HOGENOM" id="CLU_582243_0_0_0"/>
<dbReference type="PANTHER" id="PTHR30273:SF2">
    <property type="entry name" value="PROTEIN FECR"/>
    <property type="match status" value="1"/>
</dbReference>
<accession>A3ZQE5</accession>
<sequence>MNARRNVQGKLISNAVVLDLMDLCLTDRASPEQWKTFSDLIVAQPEVRDCFAAQAKASARLALIAQFDAVPEVAPQSQAEKATLSLSGRKRLDRRIPILPVSRGAWIALAIGLAAVLICCCTIVGYRWMTPGINQQLIAASGPVPPAVQVFGLSGEAGPRNFFGGDEIELPLGKYKAKTSAGAQLQLTGPLRIRVVRPLHWRLYYGKLIAEVPSEGHGFTIQTDQASVVDLGTKFGVAVDRKGDSKIIVYDGSVELTSGSARRNMAKGDAFAVPTTGKIEELAFMDPISFLEYSDIPLSVISEVHHNGADQEATYQIMRGGFVEDAPAYTDRIHQWNGVLASGLPPQLVGLDYVRMANDWKFDDQLALREDLTITYQFSRPAVAYLLVDERLPKPEWLRRDFADTGWLVGLDKGSHHDQETKINYELEQAKGAGASIDVVLRVWRVILPQGGELKVGPIGNRADDWVLPCLVARPI</sequence>
<dbReference type="Proteomes" id="UP000004358">
    <property type="component" value="Unassembled WGS sequence"/>
</dbReference>
<dbReference type="OrthoDB" id="241546at2"/>
<evidence type="ECO:0000313" key="3">
    <source>
        <dbReference type="EMBL" id="EAQ81421.1"/>
    </source>
</evidence>
<gene>
    <name evidence="3" type="ORF">DSM3645_23556</name>
</gene>
<feature type="transmembrane region" description="Helical" evidence="1">
    <location>
        <begin position="104"/>
        <end position="129"/>
    </location>
</feature>
<organism evidence="3 4">
    <name type="scientific">Blastopirellula marina DSM 3645</name>
    <dbReference type="NCBI Taxonomy" id="314230"/>
    <lineage>
        <taxon>Bacteria</taxon>
        <taxon>Pseudomonadati</taxon>
        <taxon>Planctomycetota</taxon>
        <taxon>Planctomycetia</taxon>
        <taxon>Pirellulales</taxon>
        <taxon>Pirellulaceae</taxon>
        <taxon>Blastopirellula</taxon>
    </lineage>
</organism>
<dbReference type="EMBL" id="AANZ01000005">
    <property type="protein sequence ID" value="EAQ81421.1"/>
    <property type="molecule type" value="Genomic_DNA"/>
</dbReference>
<dbReference type="InterPro" id="IPR006860">
    <property type="entry name" value="FecR"/>
</dbReference>
<dbReference type="Pfam" id="PF04773">
    <property type="entry name" value="FecR"/>
    <property type="match status" value="1"/>
</dbReference>
<evidence type="ECO:0000256" key="1">
    <source>
        <dbReference type="SAM" id="Phobius"/>
    </source>
</evidence>
<dbReference type="STRING" id="314230.DSM3645_23556"/>
<dbReference type="GO" id="GO:0016989">
    <property type="term" value="F:sigma factor antagonist activity"/>
    <property type="evidence" value="ECO:0007669"/>
    <property type="project" value="TreeGrafter"/>
</dbReference>
<evidence type="ECO:0000313" key="4">
    <source>
        <dbReference type="Proteomes" id="UP000004358"/>
    </source>
</evidence>
<proteinExistence type="predicted"/>
<feature type="domain" description="FecR protein" evidence="2">
    <location>
        <begin position="201"/>
        <end position="255"/>
    </location>
</feature>
<dbReference type="RefSeq" id="WP_002652610.1">
    <property type="nucleotide sequence ID" value="NZ_CH672376.1"/>
</dbReference>
<dbReference type="eggNOG" id="COG3712">
    <property type="taxonomic scope" value="Bacteria"/>
</dbReference>
<dbReference type="PANTHER" id="PTHR30273">
    <property type="entry name" value="PERIPLASMIC SIGNAL SENSOR AND SIGMA FACTOR ACTIVATOR FECR-RELATED"/>
    <property type="match status" value="1"/>
</dbReference>
<dbReference type="AlphaFoldDB" id="A3ZQE5"/>
<protein>
    <recommendedName>
        <fullName evidence="2">FecR protein domain-containing protein</fullName>
    </recommendedName>
</protein>
<comment type="caution">
    <text evidence="3">The sequence shown here is derived from an EMBL/GenBank/DDBJ whole genome shotgun (WGS) entry which is preliminary data.</text>
</comment>
<dbReference type="Gene3D" id="2.60.120.1440">
    <property type="match status" value="1"/>
</dbReference>